<dbReference type="OrthoDB" id="2003789at2"/>
<dbReference type="AlphaFoldDB" id="A0A1D9P0B3"/>
<evidence type="ECO:0000313" key="1">
    <source>
        <dbReference type="EMBL" id="AOZ96000.1"/>
    </source>
</evidence>
<sequence>MRVLFGEGVVKEVYSAEVKPLDFGDGQISGTEIDFVLEGGDILKYIYSQNVAIEDSGQRAIDFIKTLYNEGKADFTREPVEML</sequence>
<proteinExistence type="predicted"/>
<dbReference type="Proteomes" id="UP000179284">
    <property type="component" value="Chromosome I"/>
</dbReference>
<dbReference type="EMBL" id="CP017831">
    <property type="protein sequence ID" value="AOZ96000.1"/>
    <property type="molecule type" value="Genomic_DNA"/>
</dbReference>
<accession>A0A1D9P0B3</accession>
<organism evidence="1 2">
    <name type="scientific">Butyrivibrio hungatei</name>
    <dbReference type="NCBI Taxonomy" id="185008"/>
    <lineage>
        <taxon>Bacteria</taxon>
        <taxon>Bacillati</taxon>
        <taxon>Bacillota</taxon>
        <taxon>Clostridia</taxon>
        <taxon>Lachnospirales</taxon>
        <taxon>Lachnospiraceae</taxon>
        <taxon>Butyrivibrio</taxon>
    </lineage>
</organism>
<name>A0A1D9P0B3_9FIRM</name>
<reference evidence="2" key="1">
    <citation type="submission" date="2016-10" db="EMBL/GenBank/DDBJ databases">
        <title>The complete genome sequence of the rumen bacterium Butyrivibrio hungatei MB2003.</title>
        <authorList>
            <person name="Palevich N."/>
            <person name="Kelly W.J."/>
            <person name="Leahy S.C."/>
            <person name="Altermann E."/>
            <person name="Rakonjac J."/>
            <person name="Attwood G.T."/>
        </authorList>
    </citation>
    <scope>NUCLEOTIDE SEQUENCE [LARGE SCALE GENOMIC DNA]</scope>
    <source>
        <strain evidence="2">MB2003</strain>
    </source>
</reference>
<keyword evidence="2" id="KW-1185">Reference proteome</keyword>
<dbReference type="KEGG" id="bhu:bhn_I0966"/>
<protein>
    <submittedName>
        <fullName evidence="1">Uncharacterized protein</fullName>
    </submittedName>
</protein>
<dbReference type="RefSeq" id="WP_071175722.1">
    <property type="nucleotide sequence ID" value="NZ_CP017831.1"/>
</dbReference>
<evidence type="ECO:0000313" key="2">
    <source>
        <dbReference type="Proteomes" id="UP000179284"/>
    </source>
</evidence>
<gene>
    <name evidence="1" type="ORF">bhn_I0966</name>
</gene>